<accession>A0A518API9</accession>
<evidence type="ECO:0000256" key="1">
    <source>
        <dbReference type="ARBA" id="ARBA00022617"/>
    </source>
</evidence>
<dbReference type="RefSeq" id="WP_145247335.1">
    <property type="nucleotide sequence ID" value="NZ_CP036278.1"/>
</dbReference>
<evidence type="ECO:0000259" key="6">
    <source>
        <dbReference type="PROSITE" id="PS51007"/>
    </source>
</evidence>
<organism evidence="7 8">
    <name type="scientific">Aeoliella mucimassa</name>
    <dbReference type="NCBI Taxonomy" id="2527972"/>
    <lineage>
        <taxon>Bacteria</taxon>
        <taxon>Pseudomonadati</taxon>
        <taxon>Planctomycetota</taxon>
        <taxon>Planctomycetia</taxon>
        <taxon>Pirellulales</taxon>
        <taxon>Lacipirellulaceae</taxon>
        <taxon>Aeoliella</taxon>
    </lineage>
</organism>
<dbReference type="InterPro" id="IPR009056">
    <property type="entry name" value="Cyt_c-like_dom"/>
</dbReference>
<evidence type="ECO:0000313" key="7">
    <source>
        <dbReference type="EMBL" id="QDU56624.1"/>
    </source>
</evidence>
<reference evidence="7 8" key="1">
    <citation type="submission" date="2019-02" db="EMBL/GenBank/DDBJ databases">
        <title>Deep-cultivation of Planctomycetes and their phenomic and genomic characterization uncovers novel biology.</title>
        <authorList>
            <person name="Wiegand S."/>
            <person name="Jogler M."/>
            <person name="Boedeker C."/>
            <person name="Pinto D."/>
            <person name="Vollmers J."/>
            <person name="Rivas-Marin E."/>
            <person name="Kohn T."/>
            <person name="Peeters S.H."/>
            <person name="Heuer A."/>
            <person name="Rast P."/>
            <person name="Oberbeckmann S."/>
            <person name="Bunk B."/>
            <person name="Jeske O."/>
            <person name="Meyerdierks A."/>
            <person name="Storesund J.E."/>
            <person name="Kallscheuer N."/>
            <person name="Luecker S."/>
            <person name="Lage O.M."/>
            <person name="Pohl T."/>
            <person name="Merkel B.J."/>
            <person name="Hornburger P."/>
            <person name="Mueller R.-W."/>
            <person name="Bruemmer F."/>
            <person name="Labrenz M."/>
            <person name="Spormann A.M."/>
            <person name="Op den Camp H."/>
            <person name="Overmann J."/>
            <person name="Amann R."/>
            <person name="Jetten M.S.M."/>
            <person name="Mascher T."/>
            <person name="Medema M.H."/>
            <person name="Devos D.P."/>
            <person name="Kaster A.-K."/>
            <person name="Ovreas L."/>
            <person name="Rohde M."/>
            <person name="Galperin M.Y."/>
            <person name="Jogler C."/>
        </authorList>
    </citation>
    <scope>NUCLEOTIDE SEQUENCE [LARGE SCALE GENOMIC DNA]</scope>
    <source>
        <strain evidence="7 8">Pan181</strain>
    </source>
</reference>
<dbReference type="OrthoDB" id="127107at2"/>
<evidence type="ECO:0000256" key="2">
    <source>
        <dbReference type="ARBA" id="ARBA00022723"/>
    </source>
</evidence>
<dbReference type="SUPFAM" id="SSF49785">
    <property type="entry name" value="Galactose-binding domain-like"/>
    <property type="match status" value="1"/>
</dbReference>
<dbReference type="AlphaFoldDB" id="A0A518API9"/>
<keyword evidence="3 4" id="KW-0408">Iron</keyword>
<keyword evidence="2 4" id="KW-0479">Metal-binding</keyword>
<dbReference type="InterPro" id="IPR022655">
    <property type="entry name" value="DUF1553"/>
</dbReference>
<dbReference type="Proteomes" id="UP000315750">
    <property type="component" value="Chromosome"/>
</dbReference>
<dbReference type="InterPro" id="IPR036909">
    <property type="entry name" value="Cyt_c-like_dom_sf"/>
</dbReference>
<dbReference type="PANTHER" id="PTHR35889:SF3">
    <property type="entry name" value="F-BOX DOMAIN-CONTAINING PROTEIN"/>
    <property type="match status" value="1"/>
</dbReference>
<feature type="signal peptide" evidence="5">
    <location>
        <begin position="1"/>
        <end position="22"/>
    </location>
</feature>
<evidence type="ECO:0000256" key="3">
    <source>
        <dbReference type="ARBA" id="ARBA00023004"/>
    </source>
</evidence>
<feature type="domain" description="Cytochrome c" evidence="6">
    <location>
        <begin position="26"/>
        <end position="117"/>
    </location>
</feature>
<dbReference type="Gene3D" id="1.10.760.10">
    <property type="entry name" value="Cytochrome c-like domain"/>
    <property type="match status" value="1"/>
</dbReference>
<dbReference type="InterPro" id="IPR011444">
    <property type="entry name" value="DUF1549"/>
</dbReference>
<dbReference type="EMBL" id="CP036278">
    <property type="protein sequence ID" value="QDU56624.1"/>
    <property type="molecule type" value="Genomic_DNA"/>
</dbReference>
<dbReference type="KEGG" id="amuc:Pan181_28340"/>
<dbReference type="GO" id="GO:0046872">
    <property type="term" value="F:metal ion binding"/>
    <property type="evidence" value="ECO:0007669"/>
    <property type="project" value="UniProtKB-KW"/>
</dbReference>
<dbReference type="Gene3D" id="2.60.120.260">
    <property type="entry name" value="Galactose-binding domain-like"/>
    <property type="match status" value="1"/>
</dbReference>
<feature type="chain" id="PRO_5021972793" evidence="5">
    <location>
        <begin position="23"/>
        <end position="926"/>
    </location>
</feature>
<keyword evidence="8" id="KW-1185">Reference proteome</keyword>
<dbReference type="GO" id="GO:0020037">
    <property type="term" value="F:heme binding"/>
    <property type="evidence" value="ECO:0007669"/>
    <property type="project" value="InterPro"/>
</dbReference>
<evidence type="ECO:0000313" key="8">
    <source>
        <dbReference type="Proteomes" id="UP000315750"/>
    </source>
</evidence>
<keyword evidence="5" id="KW-0732">Signal</keyword>
<dbReference type="Pfam" id="PF07583">
    <property type="entry name" value="PSCyt2"/>
    <property type="match status" value="1"/>
</dbReference>
<dbReference type="Pfam" id="PF07587">
    <property type="entry name" value="PSD1"/>
    <property type="match status" value="1"/>
</dbReference>
<proteinExistence type="predicted"/>
<evidence type="ECO:0000256" key="4">
    <source>
        <dbReference type="PROSITE-ProRule" id="PRU00433"/>
    </source>
</evidence>
<dbReference type="PROSITE" id="PS51007">
    <property type="entry name" value="CYTC"/>
    <property type="match status" value="1"/>
</dbReference>
<name>A0A518API9_9BACT</name>
<evidence type="ECO:0000256" key="5">
    <source>
        <dbReference type="SAM" id="SignalP"/>
    </source>
</evidence>
<sequence length="926" mass="102714" precursor="true">MHLIRCCTAMFFALLVSSSTQAESIDFEKQIQPIFAEHCADCHGADYSESGLRVDDRASLLRGGDHGEPSIVPEKPDASFLLKVIRGEQPDLEMPPGGPPLEKEQIALIEKWIAAGAPWPGQMDASADDVRSDHWSLQPVAQVDPPCEATGESNAIDAFLARKLREKNLQLSKQEDSVALVRRVYFVLTGLPPTPDEVQAVLDHPAGFDVAYGELVDRLLASPRYGERWAQHWLDVIRWAETAGFETNSERPNAWPYRDWVIESLNNDKPYNQFLFEQLAGDSVEQDAALGFLVAGPANLPGQIGRDEESMRQARQDELDEVVRTVGQAFFGLTIGCARCHNHKFDPILQRDYYAMQGIFAGLTYGERRRRGPEDDAWAAQIPQLEEKLAKLRADLQAMRKSHGLRPPLENLETETFEPIMARAVRMEIAATTNGASASLYELQAFSVPEGDEPTQNIALASLGATPSASSFALSNQSRHFDNLVDGTSDRRQAFPWVSGQGGPAWVQVDFQQPTTIHRVVWESGESTPASYVLKVLPVGSDEWVTVADTSQRMLREDDMRSADSIALAGVSDEQVQAIVTNLGQLRSLQAEVGRLSSGPQVFAANFTTSPDPTWLLLRGNAMQRGEELAPAIPLVLGSLEMSKDEPEQQRRLALAKHLTSADHPLTARVIVNRVWQQHFGIGLVDTPSDFGKKGSTPTHPELLDWLAADFMEQGWSLKQLHRQIVMSKAFRQSSQPQEDGLAVDADSRLLWRFPPRRIEAEAIRDSILVVSGKMNLDMGGPGFNLFNQRGGLSDYLAVETFEASGWRRMVYAHKIRMQAVDIFGSFDCPDAGQMTPKRTRSVTPIQALGLFNSPFVVRQASFFAERIRSSVGDDVSQQIDCAFRLALSRPASEEEQAELASLVEQHGLEQLCRAIFNSSEFLFIQ</sequence>
<gene>
    <name evidence="7" type="ORF">Pan181_28340</name>
</gene>
<dbReference type="InterPro" id="IPR008979">
    <property type="entry name" value="Galactose-bd-like_sf"/>
</dbReference>
<keyword evidence="1 4" id="KW-0349">Heme</keyword>
<protein>
    <submittedName>
        <fullName evidence="7">Planctomycete cytochrome C</fullName>
    </submittedName>
</protein>
<dbReference type="SUPFAM" id="SSF46626">
    <property type="entry name" value="Cytochrome c"/>
    <property type="match status" value="1"/>
</dbReference>
<dbReference type="GO" id="GO:0009055">
    <property type="term" value="F:electron transfer activity"/>
    <property type="evidence" value="ECO:0007669"/>
    <property type="project" value="InterPro"/>
</dbReference>
<dbReference type="Pfam" id="PF07635">
    <property type="entry name" value="PSCyt1"/>
    <property type="match status" value="1"/>
</dbReference>
<dbReference type="InterPro" id="IPR011429">
    <property type="entry name" value="Cyt_c_Planctomycete-type"/>
</dbReference>
<dbReference type="PANTHER" id="PTHR35889">
    <property type="entry name" value="CYCLOINULO-OLIGOSACCHARIDE FRUCTANOTRANSFERASE-RELATED"/>
    <property type="match status" value="1"/>
</dbReference>